<dbReference type="AlphaFoldDB" id="A0A8B0SXE3"/>
<protein>
    <submittedName>
        <fullName evidence="1">Uncharacterized protein</fullName>
    </submittedName>
</protein>
<name>A0A8B0SXE3_KLEPN</name>
<organism evidence="1">
    <name type="scientific">Klebsiella pneumoniae</name>
    <dbReference type="NCBI Taxonomy" id="573"/>
    <lineage>
        <taxon>Bacteria</taxon>
        <taxon>Pseudomonadati</taxon>
        <taxon>Pseudomonadota</taxon>
        <taxon>Gammaproteobacteria</taxon>
        <taxon>Enterobacterales</taxon>
        <taxon>Enterobacteriaceae</taxon>
        <taxon>Klebsiella/Raoultella group</taxon>
        <taxon>Klebsiella</taxon>
        <taxon>Klebsiella pneumoniae complex</taxon>
    </lineage>
</organism>
<geneLocation type="plasmid" evidence="1">
    <name>p17-15-vir-like</name>
</geneLocation>
<proteinExistence type="predicted"/>
<dbReference type="EMBL" id="MN956836">
    <property type="protein sequence ID" value="QTX13812.1"/>
    <property type="molecule type" value="Genomic_DNA"/>
</dbReference>
<keyword evidence="1" id="KW-0614">Plasmid</keyword>
<evidence type="ECO:0000313" key="1">
    <source>
        <dbReference type="EMBL" id="QTX13812.1"/>
    </source>
</evidence>
<sequence>MFRTSRRYLVRKIIKKIKAGQSNEILYSTDSVWKKYIRYFGEAFCPLVLS</sequence>
<accession>A0A8B0SXE3</accession>
<reference evidence="1" key="1">
    <citation type="submission" date="2020-01" db="EMBL/GenBank/DDBJ databases">
        <authorList>
            <person name="Qin S."/>
        </authorList>
    </citation>
    <scope>NUCLEOTIDE SEQUENCE</scope>
    <source>
        <strain evidence="1">CVir17-16-YZ6g</strain>
        <plasmid evidence="1">p17-15-vir-like</plasmid>
    </source>
</reference>